<dbReference type="InterPro" id="IPR010982">
    <property type="entry name" value="Lambda_DNA-bd_dom_sf"/>
</dbReference>
<dbReference type="InterPro" id="IPR001387">
    <property type="entry name" value="Cro/C1-type_HTH"/>
</dbReference>
<gene>
    <name evidence="2" type="ORF">GCM10022226_30510</name>
</gene>
<dbReference type="Gene3D" id="1.10.260.40">
    <property type="entry name" value="lambda repressor-like DNA-binding domains"/>
    <property type="match status" value="1"/>
</dbReference>
<comment type="caution">
    <text evidence="2">The sequence shown here is derived from an EMBL/GenBank/DDBJ whole genome shotgun (WGS) entry which is preliminary data.</text>
</comment>
<accession>A0ABP7I1S9</accession>
<dbReference type="InterPro" id="IPR043917">
    <property type="entry name" value="DUF5753"/>
</dbReference>
<proteinExistence type="predicted"/>
<evidence type="ECO:0000313" key="3">
    <source>
        <dbReference type="Proteomes" id="UP001500888"/>
    </source>
</evidence>
<name>A0ABP7I1S9_9ACTN</name>
<dbReference type="EMBL" id="BAAAZR010000006">
    <property type="protein sequence ID" value="GAA3808308.1"/>
    <property type="molecule type" value="Genomic_DNA"/>
</dbReference>
<evidence type="ECO:0000313" key="2">
    <source>
        <dbReference type="EMBL" id="GAA3808308.1"/>
    </source>
</evidence>
<keyword evidence="3" id="KW-1185">Reference proteome</keyword>
<dbReference type="Pfam" id="PF19054">
    <property type="entry name" value="DUF5753"/>
    <property type="match status" value="1"/>
</dbReference>
<dbReference type="PROSITE" id="PS50943">
    <property type="entry name" value="HTH_CROC1"/>
    <property type="match status" value="1"/>
</dbReference>
<protein>
    <submittedName>
        <fullName evidence="2">Helix-turn-helix transcriptional regulator</fullName>
    </submittedName>
</protein>
<sequence>MTKMIDIDPEESPRARFAYVLRHHRLAAKLTQKQLARRIGFSTSAVAMVETSKFRPSERFAELCDEVFGLEGVIARLYAEVWPPPPPVPAHFRDWAIEEQRATALRLWSPLLVPGLLQTEAFARRVFEREPGLTAEEIEARVTGRMQRRAILSRTDPPMIMCLIDEGVLHRPVGGAEVMREQLEYLLHMARHPRVTIQVVPYAAEALSGLIGAYAIAEMRGNAYTVRVEFQPRGRTITDRTTITEIINRYDAVRADAYPQHLSCKLIEEVVKQKWT</sequence>
<reference evidence="3" key="1">
    <citation type="journal article" date="2019" name="Int. J. Syst. Evol. Microbiol.">
        <title>The Global Catalogue of Microorganisms (GCM) 10K type strain sequencing project: providing services to taxonomists for standard genome sequencing and annotation.</title>
        <authorList>
            <consortium name="The Broad Institute Genomics Platform"/>
            <consortium name="The Broad Institute Genome Sequencing Center for Infectious Disease"/>
            <person name="Wu L."/>
            <person name="Ma J."/>
        </authorList>
    </citation>
    <scope>NUCLEOTIDE SEQUENCE [LARGE SCALE GENOMIC DNA]</scope>
    <source>
        <strain evidence="3">JCM 16908</strain>
    </source>
</reference>
<dbReference type="CDD" id="cd00093">
    <property type="entry name" value="HTH_XRE"/>
    <property type="match status" value="1"/>
</dbReference>
<feature type="domain" description="HTH cro/C1-type" evidence="1">
    <location>
        <begin position="21"/>
        <end position="74"/>
    </location>
</feature>
<dbReference type="SMART" id="SM00530">
    <property type="entry name" value="HTH_XRE"/>
    <property type="match status" value="1"/>
</dbReference>
<dbReference type="Proteomes" id="UP001500888">
    <property type="component" value="Unassembled WGS sequence"/>
</dbReference>
<organism evidence="2 3">
    <name type="scientific">Sphaerisporangium flaviroseum</name>
    <dbReference type="NCBI Taxonomy" id="509199"/>
    <lineage>
        <taxon>Bacteria</taxon>
        <taxon>Bacillati</taxon>
        <taxon>Actinomycetota</taxon>
        <taxon>Actinomycetes</taxon>
        <taxon>Streptosporangiales</taxon>
        <taxon>Streptosporangiaceae</taxon>
        <taxon>Sphaerisporangium</taxon>
    </lineage>
</organism>
<dbReference type="RefSeq" id="WP_344939386.1">
    <property type="nucleotide sequence ID" value="NZ_BAAAZR010000006.1"/>
</dbReference>
<dbReference type="SUPFAM" id="SSF47413">
    <property type="entry name" value="lambda repressor-like DNA-binding domains"/>
    <property type="match status" value="1"/>
</dbReference>
<dbReference type="Pfam" id="PF13560">
    <property type="entry name" value="HTH_31"/>
    <property type="match status" value="1"/>
</dbReference>
<evidence type="ECO:0000259" key="1">
    <source>
        <dbReference type="PROSITE" id="PS50943"/>
    </source>
</evidence>